<feature type="compositionally biased region" description="Low complexity" evidence="1">
    <location>
        <begin position="37"/>
        <end position="53"/>
    </location>
</feature>
<dbReference type="EMBL" id="CAUYUJ010021315">
    <property type="protein sequence ID" value="CAK0903914.1"/>
    <property type="molecule type" value="Genomic_DNA"/>
</dbReference>
<proteinExistence type="predicted"/>
<name>A0ABN9XYS5_9DINO</name>
<protein>
    <submittedName>
        <fullName evidence="2">Uncharacterized protein</fullName>
    </submittedName>
</protein>
<accession>A0ABN9XYS5</accession>
<dbReference type="Proteomes" id="UP001189429">
    <property type="component" value="Unassembled WGS sequence"/>
</dbReference>
<keyword evidence="3" id="KW-1185">Reference proteome</keyword>
<feature type="region of interest" description="Disordered" evidence="1">
    <location>
        <begin position="35"/>
        <end position="144"/>
    </location>
</feature>
<organism evidence="2 3">
    <name type="scientific">Prorocentrum cordatum</name>
    <dbReference type="NCBI Taxonomy" id="2364126"/>
    <lineage>
        <taxon>Eukaryota</taxon>
        <taxon>Sar</taxon>
        <taxon>Alveolata</taxon>
        <taxon>Dinophyceae</taxon>
        <taxon>Prorocentrales</taxon>
        <taxon>Prorocentraceae</taxon>
        <taxon>Prorocentrum</taxon>
    </lineage>
</organism>
<evidence type="ECO:0000313" key="2">
    <source>
        <dbReference type="EMBL" id="CAK0903914.1"/>
    </source>
</evidence>
<sequence length="144" mass="15654">MPNRDINLSFFENTFSNGVRKTVSMLHCRSDIHGVGSSMQRSRSSTNQSRSPQDPGAGRLDCMGGITKIMSTSSRRSSRCSKVSYDADSMTSSPRMATMERGVTPNSRNSRSSSPHPSPQCSPKSPQQPSPVLANLLIEPTFSV</sequence>
<evidence type="ECO:0000256" key="1">
    <source>
        <dbReference type="SAM" id="MobiDB-lite"/>
    </source>
</evidence>
<comment type="caution">
    <text evidence="2">The sequence shown here is derived from an EMBL/GenBank/DDBJ whole genome shotgun (WGS) entry which is preliminary data.</text>
</comment>
<reference evidence="2" key="1">
    <citation type="submission" date="2023-10" db="EMBL/GenBank/DDBJ databases">
        <authorList>
            <person name="Chen Y."/>
            <person name="Shah S."/>
            <person name="Dougan E. K."/>
            <person name="Thang M."/>
            <person name="Chan C."/>
        </authorList>
    </citation>
    <scope>NUCLEOTIDE SEQUENCE [LARGE SCALE GENOMIC DNA]</scope>
</reference>
<evidence type="ECO:0000313" key="3">
    <source>
        <dbReference type="Proteomes" id="UP001189429"/>
    </source>
</evidence>
<feature type="compositionally biased region" description="Low complexity" evidence="1">
    <location>
        <begin position="71"/>
        <end position="84"/>
    </location>
</feature>
<gene>
    <name evidence="2" type="ORF">PCOR1329_LOCUS80090</name>
</gene>
<feature type="compositionally biased region" description="Low complexity" evidence="1">
    <location>
        <begin position="105"/>
        <end position="131"/>
    </location>
</feature>